<gene>
    <name evidence="1" type="ORF">H8S57_09560</name>
</gene>
<dbReference type="RefSeq" id="WP_186907854.1">
    <property type="nucleotide sequence ID" value="NZ_JACOPP010000011.1"/>
</dbReference>
<protein>
    <submittedName>
        <fullName evidence="1">Uncharacterized protein</fullName>
    </submittedName>
</protein>
<proteinExistence type="predicted"/>
<name>A0A8J6MAK5_9FIRM</name>
<dbReference type="Proteomes" id="UP000661435">
    <property type="component" value="Unassembled WGS sequence"/>
</dbReference>
<sequence>MAVDVTVEHKNVMVGGREYTMTTTRYVGLCEYQGMDGEPILADEATCVDFVDVKTGKSQGPGWSYTIHKDVTPDELAEARRRIIQIATQAMIDQGIW</sequence>
<dbReference type="AlphaFoldDB" id="A0A8J6MAK5"/>
<organism evidence="1 2">
    <name type="scientific">Lawsonibacter hominis</name>
    <dbReference type="NCBI Taxonomy" id="2763053"/>
    <lineage>
        <taxon>Bacteria</taxon>
        <taxon>Bacillati</taxon>
        <taxon>Bacillota</taxon>
        <taxon>Clostridia</taxon>
        <taxon>Eubacteriales</taxon>
        <taxon>Oscillospiraceae</taxon>
        <taxon>Lawsonibacter</taxon>
    </lineage>
</organism>
<evidence type="ECO:0000313" key="1">
    <source>
        <dbReference type="EMBL" id="MBC5733969.1"/>
    </source>
</evidence>
<dbReference type="EMBL" id="JACOPP010000011">
    <property type="protein sequence ID" value="MBC5733969.1"/>
    <property type="molecule type" value="Genomic_DNA"/>
</dbReference>
<comment type="caution">
    <text evidence="1">The sequence shown here is derived from an EMBL/GenBank/DDBJ whole genome shotgun (WGS) entry which is preliminary data.</text>
</comment>
<accession>A0A8J6MAK5</accession>
<reference evidence="1" key="1">
    <citation type="submission" date="2020-08" db="EMBL/GenBank/DDBJ databases">
        <title>Genome public.</title>
        <authorList>
            <person name="Liu C."/>
            <person name="Sun Q."/>
        </authorList>
    </citation>
    <scope>NUCLEOTIDE SEQUENCE</scope>
    <source>
        <strain evidence="1">NSJ-51</strain>
    </source>
</reference>
<evidence type="ECO:0000313" key="2">
    <source>
        <dbReference type="Proteomes" id="UP000661435"/>
    </source>
</evidence>
<keyword evidence="2" id="KW-1185">Reference proteome</keyword>